<comment type="caution">
    <text evidence="1">The sequence shown here is derived from an EMBL/GenBank/DDBJ whole genome shotgun (WGS) entry which is preliminary data.</text>
</comment>
<gene>
    <name evidence="1" type="ORF">ASZ90_018438</name>
</gene>
<proteinExistence type="predicted"/>
<protein>
    <submittedName>
        <fullName evidence="1">Uncharacterized protein</fullName>
    </submittedName>
</protein>
<evidence type="ECO:0000313" key="1">
    <source>
        <dbReference type="EMBL" id="KUG04218.1"/>
    </source>
</evidence>
<dbReference type="EMBL" id="LNQE01001856">
    <property type="protein sequence ID" value="KUG04218.1"/>
    <property type="molecule type" value="Genomic_DNA"/>
</dbReference>
<name>A0A0W8E6E2_9ZZZZ</name>
<organism evidence="1">
    <name type="scientific">hydrocarbon metagenome</name>
    <dbReference type="NCBI Taxonomy" id="938273"/>
    <lineage>
        <taxon>unclassified sequences</taxon>
        <taxon>metagenomes</taxon>
        <taxon>ecological metagenomes</taxon>
    </lineage>
</organism>
<reference evidence="1" key="1">
    <citation type="journal article" date="2015" name="Proc. Natl. Acad. Sci. U.S.A.">
        <title>Networks of energetic and metabolic interactions define dynamics in microbial communities.</title>
        <authorList>
            <person name="Embree M."/>
            <person name="Liu J.K."/>
            <person name="Al-Bassam M.M."/>
            <person name="Zengler K."/>
        </authorList>
    </citation>
    <scope>NUCLEOTIDE SEQUENCE</scope>
</reference>
<dbReference type="AlphaFoldDB" id="A0A0W8E6E2"/>
<accession>A0A0W8E6E2</accession>
<sequence length="57" mass="6785">MMEKCSMCKKEFPIEALKEMVQIMDRKAYLDKYCPVCQAVAGNNPNYYYLVRKKNKK</sequence>